<dbReference type="AlphaFoldDB" id="A0A443N3V2"/>
<dbReference type="InterPro" id="IPR046960">
    <property type="entry name" value="PPR_At4g14850-like_plant"/>
</dbReference>
<dbReference type="Gene3D" id="1.25.40.10">
    <property type="entry name" value="Tetratricopeptide repeat domain"/>
    <property type="match status" value="1"/>
</dbReference>
<dbReference type="EMBL" id="QPKB01000001">
    <property type="protein sequence ID" value="RWR73195.1"/>
    <property type="molecule type" value="Genomic_DNA"/>
</dbReference>
<dbReference type="PANTHER" id="PTHR47926:SF347">
    <property type="entry name" value="PENTATRICOPEPTIDE REPEAT-CONTAINING PROTEIN"/>
    <property type="match status" value="1"/>
</dbReference>
<evidence type="ECO:0000313" key="4">
    <source>
        <dbReference type="Proteomes" id="UP000283530"/>
    </source>
</evidence>
<keyword evidence="1" id="KW-0677">Repeat</keyword>
<protein>
    <submittedName>
        <fullName evidence="3">Pentatricopeptide repeat-containing protein</fullName>
    </submittedName>
</protein>
<dbReference type="Pfam" id="PF01535">
    <property type="entry name" value="PPR"/>
    <property type="match status" value="2"/>
</dbReference>
<dbReference type="Proteomes" id="UP000283530">
    <property type="component" value="Unassembled WGS sequence"/>
</dbReference>
<evidence type="ECO:0000256" key="1">
    <source>
        <dbReference type="ARBA" id="ARBA00022737"/>
    </source>
</evidence>
<dbReference type="PROSITE" id="PS51375">
    <property type="entry name" value="PPR"/>
    <property type="match status" value="1"/>
</dbReference>
<dbReference type="OrthoDB" id="9990610at2759"/>
<dbReference type="NCBIfam" id="TIGR00756">
    <property type="entry name" value="PPR"/>
    <property type="match status" value="1"/>
</dbReference>
<dbReference type="InterPro" id="IPR002885">
    <property type="entry name" value="PPR_rpt"/>
</dbReference>
<evidence type="ECO:0000313" key="3">
    <source>
        <dbReference type="EMBL" id="RWR73195.1"/>
    </source>
</evidence>
<sequence>MQSLGVRLDGHSLSIMLGGGACVHHPRGLELGKQIHGYVIRSSLVHDPFIGSLLINMYAKCKRPLDACLVFDDVGERNAFAWNALLRGLAQNGLWETSLEFFILMKNEGYENGIVNIIYSAFVGDKWVREVFFSYGFLLEETNERGELPFCRRLSVLKQCFSYLSERPHSFDLFIPEVFP</sequence>
<keyword evidence="4" id="KW-1185">Reference proteome</keyword>
<dbReference type="GO" id="GO:0003723">
    <property type="term" value="F:RNA binding"/>
    <property type="evidence" value="ECO:0007669"/>
    <property type="project" value="InterPro"/>
</dbReference>
<dbReference type="InterPro" id="IPR011990">
    <property type="entry name" value="TPR-like_helical_dom_sf"/>
</dbReference>
<dbReference type="PROSITE" id="PS51257">
    <property type="entry name" value="PROKAR_LIPOPROTEIN"/>
    <property type="match status" value="1"/>
</dbReference>
<organism evidence="3 4">
    <name type="scientific">Cinnamomum micranthum f. kanehirae</name>
    <dbReference type="NCBI Taxonomy" id="337451"/>
    <lineage>
        <taxon>Eukaryota</taxon>
        <taxon>Viridiplantae</taxon>
        <taxon>Streptophyta</taxon>
        <taxon>Embryophyta</taxon>
        <taxon>Tracheophyta</taxon>
        <taxon>Spermatophyta</taxon>
        <taxon>Magnoliopsida</taxon>
        <taxon>Magnoliidae</taxon>
        <taxon>Laurales</taxon>
        <taxon>Lauraceae</taxon>
        <taxon>Cinnamomum</taxon>
    </lineage>
</organism>
<gene>
    <name evidence="3" type="ORF">CKAN_00145200</name>
</gene>
<reference evidence="3 4" key="1">
    <citation type="journal article" date="2019" name="Nat. Plants">
        <title>Stout camphor tree genome fills gaps in understanding of flowering plant genome evolution.</title>
        <authorList>
            <person name="Chaw S.M."/>
            <person name="Liu Y.C."/>
            <person name="Wu Y.W."/>
            <person name="Wang H.Y."/>
            <person name="Lin C.I."/>
            <person name="Wu C.S."/>
            <person name="Ke H.M."/>
            <person name="Chang L.Y."/>
            <person name="Hsu C.Y."/>
            <person name="Yang H.T."/>
            <person name="Sudianto E."/>
            <person name="Hsu M.H."/>
            <person name="Wu K.P."/>
            <person name="Wang L.N."/>
            <person name="Leebens-Mack J.H."/>
            <person name="Tsai I.J."/>
        </authorList>
    </citation>
    <scope>NUCLEOTIDE SEQUENCE [LARGE SCALE GENOMIC DNA]</scope>
    <source>
        <strain evidence="4">cv. Chaw 1501</strain>
        <tissue evidence="3">Young leaves</tissue>
    </source>
</reference>
<feature type="repeat" description="PPR" evidence="2">
    <location>
        <begin position="78"/>
        <end position="112"/>
    </location>
</feature>
<evidence type="ECO:0000256" key="2">
    <source>
        <dbReference type="PROSITE-ProRule" id="PRU00708"/>
    </source>
</evidence>
<name>A0A443N3V2_9MAGN</name>
<dbReference type="PANTHER" id="PTHR47926">
    <property type="entry name" value="PENTATRICOPEPTIDE REPEAT-CONTAINING PROTEIN"/>
    <property type="match status" value="1"/>
</dbReference>
<proteinExistence type="predicted"/>
<dbReference type="GO" id="GO:0009451">
    <property type="term" value="P:RNA modification"/>
    <property type="evidence" value="ECO:0007669"/>
    <property type="project" value="InterPro"/>
</dbReference>
<dbReference type="STRING" id="337451.A0A443N3V2"/>
<comment type="caution">
    <text evidence="3">The sequence shown here is derived from an EMBL/GenBank/DDBJ whole genome shotgun (WGS) entry which is preliminary data.</text>
</comment>
<accession>A0A443N3V2</accession>